<evidence type="ECO:0000313" key="2">
    <source>
        <dbReference type="EMBL" id="GBM01746.1"/>
    </source>
</evidence>
<reference evidence="2 3" key="1">
    <citation type="journal article" date="2019" name="Sci. Rep.">
        <title>Orb-weaving spider Araneus ventricosus genome elucidates the spidroin gene catalogue.</title>
        <authorList>
            <person name="Kono N."/>
            <person name="Nakamura H."/>
            <person name="Ohtoshi R."/>
            <person name="Moran D.A.P."/>
            <person name="Shinohara A."/>
            <person name="Yoshida Y."/>
            <person name="Fujiwara M."/>
            <person name="Mori M."/>
            <person name="Tomita M."/>
            <person name="Arakawa K."/>
        </authorList>
    </citation>
    <scope>NUCLEOTIDE SEQUENCE [LARGE SCALE GENOMIC DNA]</scope>
</reference>
<sequence length="96" mass="10725">MILYRGQMAKNDSSSHRYRGFRVTLDQMTKTTDELAASSPNFRITPTRGATTSELTYTSHKYTEDLQWNRLSNLESSDPEDETIPLGHSAGGGGLR</sequence>
<accession>A0A4Y2CD00</accession>
<dbReference type="EMBL" id="BGPR01086003">
    <property type="protein sequence ID" value="GBM01746.1"/>
    <property type="molecule type" value="Genomic_DNA"/>
</dbReference>
<dbReference type="Proteomes" id="UP000499080">
    <property type="component" value="Unassembled WGS sequence"/>
</dbReference>
<comment type="caution">
    <text evidence="2">The sequence shown here is derived from an EMBL/GenBank/DDBJ whole genome shotgun (WGS) entry which is preliminary data.</text>
</comment>
<dbReference type="AlphaFoldDB" id="A0A4Y2CD00"/>
<evidence type="ECO:0000313" key="3">
    <source>
        <dbReference type="Proteomes" id="UP000499080"/>
    </source>
</evidence>
<evidence type="ECO:0000256" key="1">
    <source>
        <dbReference type="SAM" id="MobiDB-lite"/>
    </source>
</evidence>
<gene>
    <name evidence="2" type="ORF">AVEN_56144_1</name>
</gene>
<keyword evidence="3" id="KW-1185">Reference proteome</keyword>
<organism evidence="2 3">
    <name type="scientific">Araneus ventricosus</name>
    <name type="common">Orbweaver spider</name>
    <name type="synonym">Epeira ventricosa</name>
    <dbReference type="NCBI Taxonomy" id="182803"/>
    <lineage>
        <taxon>Eukaryota</taxon>
        <taxon>Metazoa</taxon>
        <taxon>Ecdysozoa</taxon>
        <taxon>Arthropoda</taxon>
        <taxon>Chelicerata</taxon>
        <taxon>Arachnida</taxon>
        <taxon>Araneae</taxon>
        <taxon>Araneomorphae</taxon>
        <taxon>Entelegynae</taxon>
        <taxon>Araneoidea</taxon>
        <taxon>Araneidae</taxon>
        <taxon>Araneus</taxon>
    </lineage>
</organism>
<proteinExistence type="predicted"/>
<name>A0A4Y2CD00_ARAVE</name>
<protein>
    <submittedName>
        <fullName evidence="2">Uncharacterized protein</fullName>
    </submittedName>
</protein>
<feature type="region of interest" description="Disordered" evidence="1">
    <location>
        <begin position="73"/>
        <end position="96"/>
    </location>
</feature>